<evidence type="ECO:0000313" key="1">
    <source>
        <dbReference type="EMBL" id="CAB9519990.1"/>
    </source>
</evidence>
<dbReference type="OrthoDB" id="42978at2759"/>
<dbReference type="EMBL" id="CAICTM010001061">
    <property type="protein sequence ID" value="CAB9519990.1"/>
    <property type="molecule type" value="Genomic_DNA"/>
</dbReference>
<keyword evidence="2" id="KW-1185">Reference proteome</keyword>
<evidence type="ECO:0000313" key="2">
    <source>
        <dbReference type="Proteomes" id="UP001153069"/>
    </source>
</evidence>
<reference evidence="1" key="1">
    <citation type="submission" date="2020-06" db="EMBL/GenBank/DDBJ databases">
        <authorList>
            <consortium name="Plant Systems Biology data submission"/>
        </authorList>
    </citation>
    <scope>NUCLEOTIDE SEQUENCE</scope>
    <source>
        <strain evidence="1">D6</strain>
    </source>
</reference>
<protein>
    <recommendedName>
        <fullName evidence="3">DUF1415 domain-containing protein</fullName>
    </recommendedName>
</protein>
<proteinExistence type="predicted"/>
<evidence type="ECO:0008006" key="3">
    <source>
        <dbReference type="Google" id="ProtNLM"/>
    </source>
</evidence>
<organism evidence="1 2">
    <name type="scientific">Seminavis robusta</name>
    <dbReference type="NCBI Taxonomy" id="568900"/>
    <lineage>
        <taxon>Eukaryota</taxon>
        <taxon>Sar</taxon>
        <taxon>Stramenopiles</taxon>
        <taxon>Ochrophyta</taxon>
        <taxon>Bacillariophyta</taxon>
        <taxon>Bacillariophyceae</taxon>
        <taxon>Bacillariophycidae</taxon>
        <taxon>Naviculales</taxon>
        <taxon>Naviculaceae</taxon>
        <taxon>Seminavis</taxon>
    </lineage>
</organism>
<accession>A0A9N8EGK3</accession>
<comment type="caution">
    <text evidence="1">The sequence shown here is derived from an EMBL/GenBank/DDBJ whole genome shotgun (WGS) entry which is preliminary data.</text>
</comment>
<name>A0A9N8EGK3_9STRA</name>
<dbReference type="Proteomes" id="UP001153069">
    <property type="component" value="Unassembled WGS sequence"/>
</dbReference>
<dbReference type="InterPro" id="IPR009858">
    <property type="entry name" value="DUF1415"/>
</dbReference>
<dbReference type="Pfam" id="PF07209">
    <property type="entry name" value="DUF1415"/>
    <property type="match status" value="1"/>
</dbReference>
<dbReference type="AlphaFoldDB" id="A0A9N8EGK3"/>
<sequence>MIPLIISSRVVAKPSQILRRLPHLIQRRNHGGVASSPANRNDKELSTKKWVESIVIGEKLCPFAAPLLKEEGLLRIVVSSATNTDEAVKDVQREVQDLVGTDSRTASSSRTHETTLLVFDKDTFVKDYLDFVRLSWTLQELAVEEYQLQDKLQLVLFHPQATHQTYAVFDGEDDDLESPGDYTIRSPYPTVHLLREEDVLRAVKSGYPDLEYLPSRNKAKLLGQGIEACRHRLQQCYHVVN</sequence>
<gene>
    <name evidence="1" type="ORF">SEMRO_1063_G237120.1</name>
</gene>